<reference evidence="2 3" key="1">
    <citation type="submission" date="2020-07" db="EMBL/GenBank/DDBJ databases">
        <authorList>
            <person name="Feng X."/>
        </authorList>
    </citation>
    <scope>NUCLEOTIDE SEQUENCE [LARGE SCALE GENOMIC DNA]</scope>
    <source>
        <strain evidence="2 3">JCM14086</strain>
    </source>
</reference>
<accession>A0A7X1AWZ7</accession>
<evidence type="ECO:0000313" key="2">
    <source>
        <dbReference type="EMBL" id="MBC2600360.1"/>
    </source>
</evidence>
<feature type="chain" id="PRO_5031313434" description="DUF4878 domain-containing protein" evidence="1">
    <location>
        <begin position="22"/>
        <end position="203"/>
    </location>
</feature>
<dbReference type="EMBL" id="JACHVA010000016">
    <property type="protein sequence ID" value="MBC2600360.1"/>
    <property type="molecule type" value="Genomic_DNA"/>
</dbReference>
<evidence type="ECO:0000313" key="3">
    <source>
        <dbReference type="Proteomes" id="UP000525652"/>
    </source>
</evidence>
<gene>
    <name evidence="2" type="ORF">H5P30_01045</name>
</gene>
<proteinExistence type="predicted"/>
<comment type="caution">
    <text evidence="2">The sequence shown here is derived from an EMBL/GenBank/DDBJ whole genome shotgun (WGS) entry which is preliminary data.</text>
</comment>
<dbReference type="Proteomes" id="UP000525652">
    <property type="component" value="Unassembled WGS sequence"/>
</dbReference>
<evidence type="ECO:0000256" key="1">
    <source>
        <dbReference type="SAM" id="SignalP"/>
    </source>
</evidence>
<name>A0A7X1AWZ7_9BACT</name>
<dbReference type="RefSeq" id="WP_185691110.1">
    <property type="nucleotide sequence ID" value="NZ_JACHVA010000016.1"/>
</dbReference>
<keyword evidence="3" id="KW-1185">Reference proteome</keyword>
<dbReference type="AlphaFoldDB" id="A0A7X1AWZ7"/>
<feature type="signal peptide" evidence="1">
    <location>
        <begin position="1"/>
        <end position="21"/>
    </location>
</feature>
<organism evidence="2 3">
    <name type="scientific">Puniceicoccus vermicola</name>
    <dbReference type="NCBI Taxonomy" id="388746"/>
    <lineage>
        <taxon>Bacteria</taxon>
        <taxon>Pseudomonadati</taxon>
        <taxon>Verrucomicrobiota</taxon>
        <taxon>Opitutia</taxon>
        <taxon>Puniceicoccales</taxon>
        <taxon>Puniceicoccaceae</taxon>
        <taxon>Puniceicoccus</taxon>
    </lineage>
</organism>
<keyword evidence="1" id="KW-0732">Signal</keyword>
<protein>
    <recommendedName>
        <fullName evidence="4">DUF4878 domain-containing protein</fullName>
    </recommendedName>
</protein>
<sequence>MKKSLPALAMLWLLVPIVGFAQTSAVCETYEEFDHLMLAKDGGQAFELLSEDSQKFVEEVREISISADRESLLEQPLPVILAVFSVRSAADGKAPASGGQTLVDMARGYEESSAVTEMGEITINGNTASGAILVNGNPNPIDYSFVKEDGAWKVDMASQMKETEELMLGPIKASGMSKDKFLDQIAEAMKGEFSVDVWQPIGG</sequence>
<evidence type="ECO:0008006" key="4">
    <source>
        <dbReference type="Google" id="ProtNLM"/>
    </source>
</evidence>